<dbReference type="AlphaFoldDB" id="A0AAE0H691"/>
<dbReference type="Proteomes" id="UP001278766">
    <property type="component" value="Unassembled WGS sequence"/>
</dbReference>
<accession>A0AAE0H691</accession>
<evidence type="ECO:0000256" key="1">
    <source>
        <dbReference type="SAM" id="MobiDB-lite"/>
    </source>
</evidence>
<feature type="compositionally biased region" description="Basic and acidic residues" evidence="1">
    <location>
        <begin position="106"/>
        <end position="116"/>
    </location>
</feature>
<evidence type="ECO:0000313" key="3">
    <source>
        <dbReference type="Proteomes" id="UP001278766"/>
    </source>
</evidence>
<name>A0AAE0H691_9PEZI</name>
<keyword evidence="3" id="KW-1185">Reference proteome</keyword>
<gene>
    <name evidence="2" type="ORF">B0H64DRAFT_54469</name>
</gene>
<reference evidence="2" key="1">
    <citation type="journal article" date="2023" name="Mol. Phylogenet. Evol.">
        <title>Genome-scale phylogeny and comparative genomics of the fungal order Sordariales.</title>
        <authorList>
            <person name="Hensen N."/>
            <person name="Bonometti L."/>
            <person name="Westerberg I."/>
            <person name="Brannstrom I.O."/>
            <person name="Guillou S."/>
            <person name="Cros-Aarteil S."/>
            <person name="Calhoun S."/>
            <person name="Haridas S."/>
            <person name="Kuo A."/>
            <person name="Mondo S."/>
            <person name="Pangilinan J."/>
            <person name="Riley R."/>
            <person name="LaButti K."/>
            <person name="Andreopoulos B."/>
            <person name="Lipzen A."/>
            <person name="Chen C."/>
            <person name="Yan M."/>
            <person name="Daum C."/>
            <person name="Ng V."/>
            <person name="Clum A."/>
            <person name="Steindorff A."/>
            <person name="Ohm R.A."/>
            <person name="Martin F."/>
            <person name="Silar P."/>
            <person name="Natvig D.O."/>
            <person name="Lalanne C."/>
            <person name="Gautier V."/>
            <person name="Ament-Velasquez S.L."/>
            <person name="Kruys A."/>
            <person name="Hutchinson M.I."/>
            <person name="Powell A.J."/>
            <person name="Barry K."/>
            <person name="Miller A.N."/>
            <person name="Grigoriev I.V."/>
            <person name="Debuchy R."/>
            <person name="Gladieux P."/>
            <person name="Hiltunen Thoren M."/>
            <person name="Johannesson H."/>
        </authorList>
    </citation>
    <scope>NUCLEOTIDE SEQUENCE</scope>
    <source>
        <strain evidence="2">CBS 168.71</strain>
    </source>
</reference>
<proteinExistence type="predicted"/>
<dbReference type="RefSeq" id="XP_062654221.1">
    <property type="nucleotide sequence ID" value="XM_062808410.1"/>
</dbReference>
<dbReference type="EMBL" id="JAUEPN010000012">
    <property type="protein sequence ID" value="KAK3290707.1"/>
    <property type="molecule type" value="Genomic_DNA"/>
</dbReference>
<sequence length="294" mass="33502">MLGPGSRGVPFFGSVGVRTAPTLFHCQQRGLEWALPRQNRIRSSQPQTLCDAKPPRRKATTFCSQARFCGRNLPATLPTTARYLRLMRPFLFEFVAESQRRRRRRKEEEREKEKPKKMIGNSISNKLVDDRPLPSFSPHIPAVAEPSGRPSKSQEAHGLTLVETKEFHCACGKSPAAPPRPLMIWSPRIVRWSCFRLSIRPEHRLLRPQQPISHKSRFFRALDHPRRLPVPNSPVLEYSVLLAPQCVQGEKPLLIGGFLIGKKLDYPTHSAAKNYASTFEKHSSRETITTNLHH</sequence>
<comment type="caution">
    <text evidence="2">The sequence shown here is derived from an EMBL/GenBank/DDBJ whole genome shotgun (WGS) entry which is preliminary data.</text>
</comment>
<evidence type="ECO:0000313" key="2">
    <source>
        <dbReference type="EMBL" id="KAK3290707.1"/>
    </source>
</evidence>
<feature type="region of interest" description="Disordered" evidence="1">
    <location>
        <begin position="101"/>
        <end position="157"/>
    </location>
</feature>
<dbReference type="GeneID" id="87845358"/>
<protein>
    <submittedName>
        <fullName evidence="2">Uncharacterized protein</fullName>
    </submittedName>
</protein>
<reference evidence="2" key="2">
    <citation type="submission" date="2023-06" db="EMBL/GenBank/DDBJ databases">
        <authorList>
            <consortium name="Lawrence Berkeley National Laboratory"/>
            <person name="Haridas S."/>
            <person name="Hensen N."/>
            <person name="Bonometti L."/>
            <person name="Westerberg I."/>
            <person name="Brannstrom I.O."/>
            <person name="Guillou S."/>
            <person name="Cros-Aarteil S."/>
            <person name="Calhoun S."/>
            <person name="Kuo A."/>
            <person name="Mondo S."/>
            <person name="Pangilinan J."/>
            <person name="Riley R."/>
            <person name="Labutti K."/>
            <person name="Andreopoulos B."/>
            <person name="Lipzen A."/>
            <person name="Chen C."/>
            <person name="Yanf M."/>
            <person name="Daum C."/>
            <person name="Ng V."/>
            <person name="Clum A."/>
            <person name="Steindorff A."/>
            <person name="Ohm R."/>
            <person name="Martin F."/>
            <person name="Silar P."/>
            <person name="Natvig D."/>
            <person name="Lalanne C."/>
            <person name="Gautier V."/>
            <person name="Ament-Velasquez S.L."/>
            <person name="Kruys A."/>
            <person name="Hutchinson M.I."/>
            <person name="Powell A.J."/>
            <person name="Barry K."/>
            <person name="Miller A.N."/>
            <person name="Grigoriev I.V."/>
            <person name="Debuchy R."/>
            <person name="Gladieux P."/>
            <person name="Thoren M.H."/>
            <person name="Johannesson H."/>
        </authorList>
    </citation>
    <scope>NUCLEOTIDE SEQUENCE</scope>
    <source>
        <strain evidence="2">CBS 168.71</strain>
    </source>
</reference>
<organism evidence="2 3">
    <name type="scientific">Chaetomium fimeti</name>
    <dbReference type="NCBI Taxonomy" id="1854472"/>
    <lineage>
        <taxon>Eukaryota</taxon>
        <taxon>Fungi</taxon>
        <taxon>Dikarya</taxon>
        <taxon>Ascomycota</taxon>
        <taxon>Pezizomycotina</taxon>
        <taxon>Sordariomycetes</taxon>
        <taxon>Sordariomycetidae</taxon>
        <taxon>Sordariales</taxon>
        <taxon>Chaetomiaceae</taxon>
        <taxon>Chaetomium</taxon>
    </lineage>
</organism>